<protein>
    <submittedName>
        <fullName evidence="3">Uncharacterized protein LOC113470790</fullName>
    </submittedName>
</protein>
<gene>
    <name evidence="3" type="primary">LOC113470790</name>
</gene>
<sequence length="872" mass="102842">MTRLPSTSCNQLSTCRQPSRDLPASRHLPCHDQPTSPQCRQPLQPCDISHVVDPLSISDVISQCHVRETPVATGNKRLRWTLEEQKEIIQCYYIAEKNGNASQKDIYSVWRSRNPTVRLNIDPNKLANQRRHIKMKKLSTEQINNIRDLVYCDSDSDHENIDQPDDEIDNVDDSPIPHHNESQVCLHERFERKFDEVKQKRMEDRPRVPKILENNKAKRIINNVNRMLCEKYEGTDLNITDINNIIYTSAYIVYVDTIENDKRISNNQKKEKHKKKQIPSWQIRIQKKINDYRFELSILEERDKKKRFSIKTREKISKIEWKYNILTFDDRTRMKEVLKEKIQLYAQRIKRYTKRNAFYLQNKMFEENEKQLYRMLGKSKIEVKEHPSVNEITNFWSEIWSSPTEFNKDAQWFQDEKEKYENNEEMDFENIDMDCFKHVLGEMQNWKAPGHDSIQNFWIKRFDALHPQLLKNINLILHGEVEMPLWMTQGSTILLPKTNDTKAVKNYRPITCLSGLYKLFTALISKKVYAHLIENNIFPAEQKGCAQKSLGCKEALILNKAVMKNAKSKNKNLAMGWIDYKKAYDTIPHDLIIHLLRIYRVNHKIIKVCQDMMANWCTKLKISSDDMDHPVETDLICIRRGIFQGDSYSPLLFCLCLMPLSRILNAGTMGYQLVKNEKPINHILYMDDLKLFGKNENELKMLLDLVAGYSIDIKMEFGVEKCAKAIVQRGKLVITENIKINEEMEVKQLEQDNTYKYLGIEESNEIKCEKMKKLIEKEYKRRLRMILSSELNARNKIQALNTLAVPVLQYSFGIIDWRLDEIRQFDYDTRCSPIVCKKKKWRKKPNTSGIMLSKYHFNNCKILGDQQRGSIF</sequence>
<dbReference type="Proteomes" id="UP000079169">
    <property type="component" value="Unplaced"/>
</dbReference>
<dbReference type="PaxDb" id="121845-A0A3Q0JF36"/>
<dbReference type="Pfam" id="PF00078">
    <property type="entry name" value="RVT_1"/>
    <property type="match status" value="1"/>
</dbReference>
<dbReference type="InterPro" id="IPR043502">
    <property type="entry name" value="DNA/RNA_pol_sf"/>
</dbReference>
<dbReference type="PANTHER" id="PTHR35450">
    <property type="entry name" value="REVERSE TRANSCRIPTASE DOMAIN-CONTAINING PROTEIN"/>
    <property type="match status" value="1"/>
</dbReference>
<dbReference type="KEGG" id="dci:113470790"/>
<keyword evidence="2" id="KW-1185">Reference proteome</keyword>
<dbReference type="InterPro" id="IPR000477">
    <property type="entry name" value="RT_dom"/>
</dbReference>
<dbReference type="SUPFAM" id="SSF56672">
    <property type="entry name" value="DNA/RNA polymerases"/>
    <property type="match status" value="1"/>
</dbReference>
<evidence type="ECO:0000313" key="3">
    <source>
        <dbReference type="RefSeq" id="XP_026685290.1"/>
    </source>
</evidence>
<reference evidence="3" key="1">
    <citation type="submission" date="2025-08" db="UniProtKB">
        <authorList>
            <consortium name="RefSeq"/>
        </authorList>
    </citation>
    <scope>IDENTIFICATION</scope>
</reference>
<dbReference type="RefSeq" id="XP_026685290.1">
    <property type="nucleotide sequence ID" value="XM_026829489.1"/>
</dbReference>
<evidence type="ECO:0000259" key="1">
    <source>
        <dbReference type="PROSITE" id="PS50878"/>
    </source>
</evidence>
<dbReference type="GO" id="GO:0071897">
    <property type="term" value="P:DNA biosynthetic process"/>
    <property type="evidence" value="ECO:0007669"/>
    <property type="project" value="UniProtKB-ARBA"/>
</dbReference>
<dbReference type="GeneID" id="113470790"/>
<dbReference type="AlphaFoldDB" id="A0A3Q0JF36"/>
<organism evidence="2 3">
    <name type="scientific">Diaphorina citri</name>
    <name type="common">Asian citrus psyllid</name>
    <dbReference type="NCBI Taxonomy" id="121845"/>
    <lineage>
        <taxon>Eukaryota</taxon>
        <taxon>Metazoa</taxon>
        <taxon>Ecdysozoa</taxon>
        <taxon>Arthropoda</taxon>
        <taxon>Hexapoda</taxon>
        <taxon>Insecta</taxon>
        <taxon>Pterygota</taxon>
        <taxon>Neoptera</taxon>
        <taxon>Paraneoptera</taxon>
        <taxon>Hemiptera</taxon>
        <taxon>Sternorrhyncha</taxon>
        <taxon>Psylloidea</taxon>
        <taxon>Psyllidae</taxon>
        <taxon>Diaphorininae</taxon>
        <taxon>Diaphorina</taxon>
    </lineage>
</organism>
<dbReference type="CDD" id="cd01650">
    <property type="entry name" value="RT_nLTR_like"/>
    <property type="match status" value="1"/>
</dbReference>
<name>A0A3Q0JF36_DIACI</name>
<feature type="domain" description="Reverse transcriptase" evidence="1">
    <location>
        <begin position="476"/>
        <end position="762"/>
    </location>
</feature>
<dbReference type="PANTHER" id="PTHR35450:SF2">
    <property type="entry name" value="REVERSE TRANSCRIPTASE DOMAIN-CONTAINING PROTEIN"/>
    <property type="match status" value="1"/>
</dbReference>
<proteinExistence type="predicted"/>
<dbReference type="PROSITE" id="PS50878">
    <property type="entry name" value="RT_POL"/>
    <property type="match status" value="1"/>
</dbReference>
<accession>A0A3Q0JF36</accession>
<evidence type="ECO:0000313" key="2">
    <source>
        <dbReference type="Proteomes" id="UP000079169"/>
    </source>
</evidence>